<sequence length="97" mass="10521">MGARTGRLSIAAWRPRARSGRMVPPAQSRACVGRHRARGYRPAQGDFSAVTRKRFAIRTSAIAPLLGGVGPMTIMSLRHNALISASMRRGLGVLQLR</sequence>
<evidence type="ECO:0000313" key="1">
    <source>
        <dbReference type="EMBL" id="MBY4631573.1"/>
    </source>
</evidence>
<organism evidence="1 2">
    <name type="scientific">Rhizobium croatiense</name>
    <dbReference type="NCBI Taxonomy" id="2867516"/>
    <lineage>
        <taxon>Bacteria</taxon>
        <taxon>Pseudomonadati</taxon>
        <taxon>Pseudomonadota</taxon>
        <taxon>Alphaproteobacteria</taxon>
        <taxon>Hyphomicrobiales</taxon>
        <taxon>Rhizobiaceae</taxon>
        <taxon>Rhizobium/Agrobacterium group</taxon>
        <taxon>Rhizobium</taxon>
    </lineage>
</organism>
<protein>
    <recommendedName>
        <fullName evidence="3">Tetrahydrofolate dehydrogenase/cyclohydrolase NAD(P)-binding domain-containing protein</fullName>
    </recommendedName>
</protein>
<evidence type="ECO:0008006" key="3">
    <source>
        <dbReference type="Google" id="ProtNLM"/>
    </source>
</evidence>
<evidence type="ECO:0000313" key="2">
    <source>
        <dbReference type="Proteomes" id="UP000733858"/>
    </source>
</evidence>
<gene>
    <name evidence="1" type="ORF">K6M89_20015</name>
</gene>
<comment type="caution">
    <text evidence="1">The sequence shown here is derived from an EMBL/GenBank/DDBJ whole genome shotgun (WGS) entry which is preliminary data.</text>
</comment>
<dbReference type="EMBL" id="JAILYJ010000012">
    <property type="protein sequence ID" value="MBY4631573.1"/>
    <property type="molecule type" value="Genomic_DNA"/>
</dbReference>
<name>A0ABS7M3S9_9HYPH</name>
<keyword evidence="2" id="KW-1185">Reference proteome</keyword>
<dbReference type="Proteomes" id="UP000733858">
    <property type="component" value="Unassembled WGS sequence"/>
</dbReference>
<accession>A0ABS7M3S9</accession>
<proteinExistence type="predicted"/>
<reference evidence="1 2" key="1">
    <citation type="submission" date="2021-08" db="EMBL/GenBank/DDBJ databases">
        <title>Rhizobium croatiense sp. nov. and Rhizobium redzepovicii sp. nov., two new species isolated from nodules of Phaseolus vulgaris in Croatia.</title>
        <authorList>
            <person name="Rajnovic I."/>
            <person name="Ramirez-Bahena M.H."/>
            <person name="Kajic S."/>
            <person name="Igual M.J."/>
            <person name="Peix A."/>
            <person name="Velazquez E."/>
            <person name="Sikora S."/>
        </authorList>
    </citation>
    <scope>NUCLEOTIDE SEQUENCE [LARGE SCALE GENOMIC DNA]</scope>
    <source>
        <strain evidence="1 2">13T</strain>
    </source>
</reference>